<keyword evidence="2" id="KW-1185">Reference proteome</keyword>
<gene>
    <name evidence="1" type="ORF">GO606_06300</name>
</gene>
<dbReference type="RefSeq" id="WP_049780324.1">
    <property type="nucleotide sequence ID" value="NZ_WTVG02000040.1"/>
</dbReference>
<comment type="caution">
    <text evidence="1">The sequence shown here is derived from an EMBL/GenBank/DDBJ whole genome shotgun (WGS) entry which is preliminary data.</text>
</comment>
<dbReference type="Proteomes" id="UP000615989">
    <property type="component" value="Unassembled WGS sequence"/>
</dbReference>
<reference evidence="1" key="1">
    <citation type="submission" date="2019-12" db="EMBL/GenBank/DDBJ databases">
        <title>Comparative genomics gives insights into the taxonomy of the Azoarcus-Aromatoleum group and reveals separate origins of nif in the plant-associated Azoarcus and non-plant-associated Aromatoleum sub-groups.</title>
        <authorList>
            <person name="Lafos M."/>
            <person name="Maluk M."/>
            <person name="Batista M."/>
            <person name="Junghare M."/>
            <person name="Carmona M."/>
            <person name="Faoro H."/>
            <person name="Cruz L.M."/>
            <person name="Battistoni F."/>
            <person name="De Souza E."/>
            <person name="Pedrosa F."/>
            <person name="Chen W.-M."/>
            <person name="Poole P.S."/>
            <person name="Dixon R.A."/>
            <person name="James E.K."/>
        </authorList>
    </citation>
    <scope>NUCLEOTIDE SEQUENCE</scope>
    <source>
        <strain evidence="1">LuFRes1</strain>
    </source>
</reference>
<accession>A0ABX1PLX9</accession>
<evidence type="ECO:0000313" key="2">
    <source>
        <dbReference type="Proteomes" id="UP000615989"/>
    </source>
</evidence>
<sequence length="149" mass="16544">MIAVDEALRLMGMPKKVYGAPQWRSRINHAGHVFLQGQFEDEDGALIAGLSLQIEIKAPIIIQRCLYLFTLFSFRHGAKHRAYQLEVAPTNKRTHNSPEGALFGPHEHVGPRVEKVDAVGCGDFNGAAEYFAQRCSIARPLPIPTLELP</sequence>
<dbReference type="EMBL" id="WTVG01000012">
    <property type="protein sequence ID" value="NMG24347.1"/>
    <property type="molecule type" value="Genomic_DNA"/>
</dbReference>
<evidence type="ECO:0000313" key="1">
    <source>
        <dbReference type="EMBL" id="NMG24347.1"/>
    </source>
</evidence>
<name>A0ABX1PLX9_9RHOO</name>
<protein>
    <submittedName>
        <fullName evidence="1">Uncharacterized protein</fullName>
    </submittedName>
</protein>
<proteinExistence type="predicted"/>
<organism evidence="1 2">
    <name type="scientific">Aromatoleum anaerobium</name>
    <dbReference type="NCBI Taxonomy" id="182180"/>
    <lineage>
        <taxon>Bacteria</taxon>
        <taxon>Pseudomonadati</taxon>
        <taxon>Pseudomonadota</taxon>
        <taxon>Betaproteobacteria</taxon>
        <taxon>Rhodocyclales</taxon>
        <taxon>Rhodocyclaceae</taxon>
        <taxon>Aromatoleum</taxon>
    </lineage>
</organism>